<dbReference type="UniPathway" id="UPA00659"/>
<keyword evidence="9" id="KW-0276">Fatty acid metabolism</keyword>
<feature type="transmembrane region" description="Helical" evidence="14">
    <location>
        <begin position="31"/>
        <end position="47"/>
    </location>
</feature>
<dbReference type="GO" id="GO:0033539">
    <property type="term" value="P:fatty acid beta-oxidation using acyl-CoA dehydrogenase"/>
    <property type="evidence" value="ECO:0007669"/>
    <property type="project" value="InterPro"/>
</dbReference>
<evidence type="ECO:0000256" key="3">
    <source>
        <dbReference type="ARBA" id="ARBA00009347"/>
    </source>
</evidence>
<evidence type="ECO:0000256" key="8">
    <source>
        <dbReference type="ARBA" id="ARBA00022827"/>
    </source>
</evidence>
<dbReference type="InterPro" id="IPR015396">
    <property type="entry name" value="FadE_C"/>
</dbReference>
<feature type="domain" description="Acyl-CoA dehydrogenase C-terminal bacterial-type" evidence="18">
    <location>
        <begin position="522"/>
        <end position="802"/>
    </location>
</feature>
<proteinExistence type="inferred from homology"/>
<protein>
    <recommendedName>
        <fullName evidence="6">Acyl-coenzyme A dehydrogenase</fullName>
        <ecNumber evidence="4">1.3.8.7</ecNumber>
        <ecNumber evidence="5">1.3.8.8</ecNumber>
    </recommendedName>
</protein>
<keyword evidence="7" id="KW-0285">Flavoprotein</keyword>
<dbReference type="AlphaFoldDB" id="Q0F3F8"/>
<dbReference type="Pfam" id="PF02770">
    <property type="entry name" value="Acyl-CoA_dh_M"/>
    <property type="match status" value="1"/>
</dbReference>
<evidence type="ECO:0000313" key="20">
    <source>
        <dbReference type="Proteomes" id="UP000005297"/>
    </source>
</evidence>
<dbReference type="eggNOG" id="COG1960">
    <property type="taxonomic scope" value="Bacteria"/>
</dbReference>
<dbReference type="InterPro" id="IPR013786">
    <property type="entry name" value="AcylCoA_DH/ox_N"/>
</dbReference>
<name>Q0F3F8_9PROT</name>
<keyword evidence="10" id="KW-0560">Oxidoreductase</keyword>
<evidence type="ECO:0000256" key="1">
    <source>
        <dbReference type="ARBA" id="ARBA00001974"/>
    </source>
</evidence>
<dbReference type="InterPro" id="IPR046373">
    <property type="entry name" value="Acyl-CoA_Oxase/DH_mid-dom_sf"/>
</dbReference>
<dbReference type="SUPFAM" id="SSF56645">
    <property type="entry name" value="Acyl-CoA dehydrogenase NM domain-like"/>
    <property type="match status" value="1"/>
</dbReference>
<dbReference type="Pfam" id="PF09317">
    <property type="entry name" value="ACDH_C"/>
    <property type="match status" value="1"/>
</dbReference>
<sequence length="811" mass="89180">MEVAMFWVVLVVLLFAMLILLAKVKLSFTRWLGLLVIADVILMLAGMSMPVVMLILLLIGAAGVLFATDALRLKWVSRPLKNYIRKSLPPMSDTEKAAIEAGTIWWDGELFRGNPDFSRLLTTPKPALSAAEQAFLDGPTDELCAMLDDWQISHDLRDLPPDVWAFIRRHRFFAMVIPAHYGGLEFSAHAHSRVLQKIASRSTAAAVTVMVPNSLGPAELLLAYGTEAQKDYYLPRLAAGDEIPCFALTGPTAGSDASAIPDTGIVCRGEFGGEEVLGIKLNWEKRYITLGPVATVLGLAFHVYDPEHLLGKQEDLGITCALIPTDMPGVEIGRRHDPLNIAFMNGPNSGKDVFIPLDHIIGGPAMIGKGWRMLVERLSIGRGISLPSLSVAAGKMCVDSSGAYARLRKQFHTSIGRFEGVEEALARMAGLTYLMDAGERLTVSALDTGEKPAVVTAIVKRYLTETMRQVVDDAMDVHGGRGICMGPSNYLGRLYQSVPVAITVEGANILTRSLMIFGQGAMRCHPYLQQEIAAARADGDDALHRFDTALMAHLAYTTANAARAVLYGIIGSLAPSPVAGSSARYYRQIARYSAATSAMADLALMALGGTLKRKEAISGRFADAMAWMYLCSAVLKRFEDEGRQRSDEPLMHWACQHSLYQVQQALDGIIRNFPYRMVAWKMRVWAFPLGRRASMPGDVLKHQLAEMLIEPSATRKRLVEGIYISADSDDLIGRLHHAMRMTIHTESIERKLKELGQVHRPDQDYDEWLHGLVAASMLNQAEADLLSEARLSIRQAVMVDDFSAESFTDRR</sequence>
<evidence type="ECO:0000259" key="18">
    <source>
        <dbReference type="Pfam" id="PF09317"/>
    </source>
</evidence>
<dbReference type="EC" id="1.3.8.7" evidence="4"/>
<dbReference type="GO" id="GO:0070991">
    <property type="term" value="F:medium-chain fatty acyl-CoA dehydrogenase activity"/>
    <property type="evidence" value="ECO:0007669"/>
    <property type="project" value="UniProtKB-EC"/>
</dbReference>
<feature type="transmembrane region" description="Helical" evidence="14">
    <location>
        <begin position="6"/>
        <end position="24"/>
    </location>
</feature>
<dbReference type="FunCoup" id="Q0F3F8">
    <property type="interactions" value="25"/>
</dbReference>
<comment type="catalytic activity">
    <reaction evidence="12">
        <text>a medium-chain 2,3-saturated fatty acyl-CoA + oxidized [electron-transfer flavoprotein] + H(+) = a medium-chain (2E)-enoyl-CoA + reduced [electron-transfer flavoprotein]</text>
        <dbReference type="Rhea" id="RHEA:14477"/>
        <dbReference type="Rhea" id="RHEA-COMP:10685"/>
        <dbReference type="Rhea" id="RHEA-COMP:10686"/>
        <dbReference type="ChEBI" id="CHEBI:15378"/>
        <dbReference type="ChEBI" id="CHEBI:57692"/>
        <dbReference type="ChEBI" id="CHEBI:58307"/>
        <dbReference type="ChEBI" id="CHEBI:83723"/>
        <dbReference type="ChEBI" id="CHEBI:83726"/>
        <dbReference type="EC" id="1.3.8.7"/>
    </reaction>
</comment>
<comment type="similarity">
    <text evidence="3">Belongs to the acyl-CoA dehydrogenase family.</text>
</comment>
<dbReference type="InParanoid" id="Q0F3F8"/>
<dbReference type="FunFam" id="1.10.540.10:FF:000004">
    <property type="entry name" value="Acyl-CoA dehydrogenase"/>
    <property type="match status" value="1"/>
</dbReference>
<dbReference type="PANTHER" id="PTHR48083">
    <property type="entry name" value="MEDIUM-CHAIN SPECIFIC ACYL-COA DEHYDROGENASE, MITOCHONDRIAL-RELATED"/>
    <property type="match status" value="1"/>
</dbReference>
<evidence type="ECO:0000259" key="16">
    <source>
        <dbReference type="Pfam" id="PF02770"/>
    </source>
</evidence>
<keyword evidence="14" id="KW-0472">Membrane</keyword>
<dbReference type="Pfam" id="PF02771">
    <property type="entry name" value="Acyl-CoA_dh_N"/>
    <property type="match status" value="1"/>
</dbReference>
<dbReference type="NCBIfam" id="NF007000">
    <property type="entry name" value="PRK09463.1"/>
    <property type="match status" value="1"/>
</dbReference>
<comment type="catalytic activity">
    <reaction evidence="13">
        <text>a long-chain 2,3-saturated fatty acyl-CoA + oxidized [electron-transfer flavoprotein] + H(+) = a long-chain (2E)-enoyl-CoA + reduced [electron-transfer flavoprotein]</text>
        <dbReference type="Rhea" id="RHEA:17721"/>
        <dbReference type="Rhea" id="RHEA-COMP:10685"/>
        <dbReference type="Rhea" id="RHEA-COMP:10686"/>
        <dbReference type="ChEBI" id="CHEBI:15378"/>
        <dbReference type="ChEBI" id="CHEBI:57692"/>
        <dbReference type="ChEBI" id="CHEBI:58307"/>
        <dbReference type="ChEBI" id="CHEBI:83721"/>
        <dbReference type="ChEBI" id="CHEBI:83727"/>
        <dbReference type="EC" id="1.3.8.8"/>
    </reaction>
</comment>
<dbReference type="GO" id="GO:0050660">
    <property type="term" value="F:flavin adenine dinucleotide binding"/>
    <property type="evidence" value="ECO:0007669"/>
    <property type="project" value="InterPro"/>
</dbReference>
<dbReference type="GO" id="GO:0005737">
    <property type="term" value="C:cytoplasm"/>
    <property type="evidence" value="ECO:0007669"/>
    <property type="project" value="TreeGrafter"/>
</dbReference>
<dbReference type="InterPro" id="IPR037069">
    <property type="entry name" value="AcylCoA_DH/ox_N_sf"/>
</dbReference>
<feature type="domain" description="Acyl-CoA dehydrogenase/oxidase C-terminal" evidence="15">
    <location>
        <begin position="368"/>
        <end position="511"/>
    </location>
</feature>
<evidence type="ECO:0000313" key="19">
    <source>
        <dbReference type="EMBL" id="EAU55983.1"/>
    </source>
</evidence>
<dbReference type="EMBL" id="AATS01000001">
    <property type="protein sequence ID" value="EAU55983.1"/>
    <property type="molecule type" value="Genomic_DNA"/>
</dbReference>
<dbReference type="InterPro" id="IPR009075">
    <property type="entry name" value="AcylCo_DH/oxidase_C"/>
</dbReference>
<dbReference type="InterPro" id="IPR009100">
    <property type="entry name" value="AcylCoA_DH/oxidase_NM_dom_sf"/>
</dbReference>
<keyword evidence="8" id="KW-0274">FAD</keyword>
<dbReference type="Proteomes" id="UP000005297">
    <property type="component" value="Unassembled WGS sequence"/>
</dbReference>
<keyword evidence="14" id="KW-1133">Transmembrane helix</keyword>
<keyword evidence="14" id="KW-0812">Transmembrane</keyword>
<dbReference type="InterPro" id="IPR050741">
    <property type="entry name" value="Acyl-CoA_dehydrogenase"/>
</dbReference>
<evidence type="ECO:0000256" key="10">
    <source>
        <dbReference type="ARBA" id="ARBA00023002"/>
    </source>
</evidence>
<comment type="cofactor">
    <cofactor evidence="1">
        <name>FAD</name>
        <dbReference type="ChEBI" id="CHEBI:57692"/>
    </cofactor>
</comment>
<keyword evidence="20" id="KW-1185">Reference proteome</keyword>
<dbReference type="Gene3D" id="2.40.110.10">
    <property type="entry name" value="Butyryl-CoA Dehydrogenase, subunit A, domain 2"/>
    <property type="match status" value="1"/>
</dbReference>
<evidence type="ECO:0000256" key="7">
    <source>
        <dbReference type="ARBA" id="ARBA00022630"/>
    </source>
</evidence>
<evidence type="ECO:0000256" key="13">
    <source>
        <dbReference type="ARBA" id="ARBA00049247"/>
    </source>
</evidence>
<evidence type="ECO:0000256" key="14">
    <source>
        <dbReference type="SAM" id="Phobius"/>
    </source>
</evidence>
<keyword evidence="11" id="KW-0443">Lipid metabolism</keyword>
<evidence type="ECO:0000259" key="15">
    <source>
        <dbReference type="Pfam" id="PF00441"/>
    </source>
</evidence>
<dbReference type="SUPFAM" id="SSF47203">
    <property type="entry name" value="Acyl-CoA dehydrogenase C-terminal domain-like"/>
    <property type="match status" value="1"/>
</dbReference>
<dbReference type="Gene3D" id="1.10.540.10">
    <property type="entry name" value="Acyl-CoA dehydrogenase/oxidase, N-terminal domain"/>
    <property type="match status" value="1"/>
</dbReference>
<feature type="domain" description="Acyl-CoA oxidase/dehydrogenase middle" evidence="16">
    <location>
        <begin position="245"/>
        <end position="340"/>
    </location>
</feature>
<accession>Q0F3F8</accession>
<evidence type="ECO:0000256" key="5">
    <source>
        <dbReference type="ARBA" id="ARBA00012040"/>
    </source>
</evidence>
<reference evidence="19 20" key="1">
    <citation type="submission" date="2006-09" db="EMBL/GenBank/DDBJ databases">
        <authorList>
            <person name="Emerson D."/>
            <person name="Ferriera S."/>
            <person name="Johnson J."/>
            <person name="Kravitz S."/>
            <person name="Halpern A."/>
            <person name="Remington K."/>
            <person name="Beeson K."/>
            <person name="Tran B."/>
            <person name="Rogers Y.-H."/>
            <person name="Friedman R."/>
            <person name="Venter J.C."/>
        </authorList>
    </citation>
    <scope>NUCLEOTIDE SEQUENCE [LARGE SCALE GENOMIC DNA]</scope>
    <source>
        <strain evidence="19 20">PV-1</strain>
    </source>
</reference>
<evidence type="ECO:0000256" key="11">
    <source>
        <dbReference type="ARBA" id="ARBA00023098"/>
    </source>
</evidence>
<feature type="domain" description="Acyl-CoA dehydrogenase/oxidase N-terminal" evidence="17">
    <location>
        <begin position="158"/>
        <end position="241"/>
    </location>
</feature>
<dbReference type="Pfam" id="PF00441">
    <property type="entry name" value="Acyl-CoA_dh_1"/>
    <property type="match status" value="1"/>
</dbReference>
<dbReference type="EC" id="1.3.8.8" evidence="5"/>
<dbReference type="Gene3D" id="1.20.140.10">
    <property type="entry name" value="Butyryl-CoA Dehydrogenase, subunit A, domain 3"/>
    <property type="match status" value="1"/>
</dbReference>
<evidence type="ECO:0000256" key="12">
    <source>
        <dbReference type="ARBA" id="ARBA00047882"/>
    </source>
</evidence>
<dbReference type="InterPro" id="IPR006091">
    <property type="entry name" value="Acyl-CoA_Oxase/DH_mid-dom"/>
</dbReference>
<comment type="pathway">
    <text evidence="2">Lipid metabolism; fatty acid beta-oxidation.</text>
</comment>
<dbReference type="CDD" id="cd00567">
    <property type="entry name" value="ACAD"/>
    <property type="match status" value="1"/>
</dbReference>
<evidence type="ECO:0000256" key="2">
    <source>
        <dbReference type="ARBA" id="ARBA00005005"/>
    </source>
</evidence>
<evidence type="ECO:0000256" key="4">
    <source>
        <dbReference type="ARBA" id="ARBA00012033"/>
    </source>
</evidence>
<comment type="caution">
    <text evidence="19">The sequence shown here is derived from an EMBL/GenBank/DDBJ whole genome shotgun (WGS) entry which is preliminary data.</text>
</comment>
<gene>
    <name evidence="19" type="ORF">SPV1_04163</name>
</gene>
<evidence type="ECO:0000256" key="9">
    <source>
        <dbReference type="ARBA" id="ARBA00022832"/>
    </source>
</evidence>
<dbReference type="STRING" id="314344.AL013_04265"/>
<organism evidence="19 20">
    <name type="scientific">Mariprofundus ferrooxydans PV-1</name>
    <dbReference type="NCBI Taxonomy" id="314345"/>
    <lineage>
        <taxon>Bacteria</taxon>
        <taxon>Pseudomonadati</taxon>
        <taxon>Pseudomonadota</taxon>
        <taxon>Candidatius Mariprofundia</taxon>
        <taxon>Mariprofundales</taxon>
        <taxon>Mariprofundaceae</taxon>
        <taxon>Mariprofundus</taxon>
    </lineage>
</organism>
<dbReference type="FunFam" id="2.40.110.10:FF:000010">
    <property type="entry name" value="Acyl-CoA dehydrogenase"/>
    <property type="match status" value="1"/>
</dbReference>
<dbReference type="InterPro" id="IPR036250">
    <property type="entry name" value="AcylCo_DH-like_C"/>
</dbReference>
<dbReference type="PANTHER" id="PTHR48083:SF33">
    <property type="entry name" value="ACYL-COENZYME A DEHYDROGENASE"/>
    <property type="match status" value="1"/>
</dbReference>
<evidence type="ECO:0000259" key="17">
    <source>
        <dbReference type="Pfam" id="PF02771"/>
    </source>
</evidence>
<dbReference type="GO" id="GO:0004466">
    <property type="term" value="F:long-chain fatty acyl-CoA dehydrogenase activity"/>
    <property type="evidence" value="ECO:0007669"/>
    <property type="project" value="UniProtKB-EC"/>
</dbReference>
<dbReference type="FunFam" id="1.20.140.10:FF:000009">
    <property type="entry name" value="Acyl-CoA dehydrogenase"/>
    <property type="match status" value="1"/>
</dbReference>
<dbReference type="HOGENOM" id="CLU_012192_0_0_0"/>
<evidence type="ECO:0000256" key="6">
    <source>
        <dbReference type="ARBA" id="ARBA00020144"/>
    </source>
</evidence>
<dbReference type="NCBIfam" id="NF009586">
    <property type="entry name" value="PRK13026.1"/>
    <property type="match status" value="1"/>
</dbReference>